<feature type="region of interest" description="Disordered" evidence="1">
    <location>
        <begin position="1"/>
        <end position="44"/>
    </location>
</feature>
<evidence type="ECO:0000259" key="3">
    <source>
        <dbReference type="Pfam" id="PF13828"/>
    </source>
</evidence>
<gene>
    <name evidence="4" type="ORF">M8330_14900</name>
</gene>
<evidence type="ECO:0000313" key="5">
    <source>
        <dbReference type="Proteomes" id="UP001139485"/>
    </source>
</evidence>
<feature type="domain" description="DUF4190" evidence="3">
    <location>
        <begin position="54"/>
        <end position="112"/>
    </location>
</feature>
<evidence type="ECO:0000256" key="1">
    <source>
        <dbReference type="SAM" id="MobiDB-lite"/>
    </source>
</evidence>
<dbReference type="EMBL" id="JAMOIL010000020">
    <property type="protein sequence ID" value="MCM0621579.1"/>
    <property type="molecule type" value="Genomic_DNA"/>
</dbReference>
<keyword evidence="5" id="KW-1185">Reference proteome</keyword>
<accession>A0A9X2IGH7</accession>
<sequence length="138" mass="14392">MSETPPPYPPSGDQPPAYGGQPSYGGQPPYGQPPYGGQPGYSQPENHPRGTLILVLGILGLVCCGLFTALPAWIMGNKARKETTPSGVPYANAGLIKAGWILGIIGTLLTVAGIAFYAVLLIISVSTGGFEYTYDSSY</sequence>
<feature type="compositionally biased region" description="Low complexity" evidence="1">
    <location>
        <begin position="14"/>
        <end position="44"/>
    </location>
</feature>
<dbReference type="InterPro" id="IPR025241">
    <property type="entry name" value="DUF4190"/>
</dbReference>
<feature type="compositionally biased region" description="Pro residues" evidence="1">
    <location>
        <begin position="1"/>
        <end position="13"/>
    </location>
</feature>
<protein>
    <submittedName>
        <fullName evidence="4">DUF4190 domain-containing protein</fullName>
    </submittedName>
</protein>
<evidence type="ECO:0000313" key="4">
    <source>
        <dbReference type="EMBL" id="MCM0621579.1"/>
    </source>
</evidence>
<dbReference type="AlphaFoldDB" id="A0A9X2IGH7"/>
<keyword evidence="2" id="KW-0472">Membrane</keyword>
<keyword evidence="2" id="KW-1133">Transmembrane helix</keyword>
<reference evidence="4" key="1">
    <citation type="submission" date="2022-05" db="EMBL/GenBank/DDBJ databases">
        <authorList>
            <person name="Tuo L."/>
        </authorList>
    </citation>
    <scope>NUCLEOTIDE SEQUENCE</scope>
    <source>
        <strain evidence="4">BSK12Z-4</strain>
    </source>
</reference>
<feature type="transmembrane region" description="Helical" evidence="2">
    <location>
        <begin position="95"/>
        <end position="123"/>
    </location>
</feature>
<name>A0A9X2IGH7_9ACTN</name>
<feature type="transmembrane region" description="Helical" evidence="2">
    <location>
        <begin position="52"/>
        <end position="74"/>
    </location>
</feature>
<comment type="caution">
    <text evidence="4">The sequence shown here is derived from an EMBL/GenBank/DDBJ whole genome shotgun (WGS) entry which is preliminary data.</text>
</comment>
<dbReference type="Pfam" id="PF13828">
    <property type="entry name" value="DUF4190"/>
    <property type="match status" value="1"/>
</dbReference>
<proteinExistence type="predicted"/>
<organism evidence="4 5">
    <name type="scientific">Nocardioides bruguierae</name>
    <dbReference type="NCBI Taxonomy" id="2945102"/>
    <lineage>
        <taxon>Bacteria</taxon>
        <taxon>Bacillati</taxon>
        <taxon>Actinomycetota</taxon>
        <taxon>Actinomycetes</taxon>
        <taxon>Propionibacteriales</taxon>
        <taxon>Nocardioidaceae</taxon>
        <taxon>Nocardioides</taxon>
    </lineage>
</organism>
<dbReference type="RefSeq" id="WP_250827972.1">
    <property type="nucleotide sequence ID" value="NZ_JAMOIL010000020.1"/>
</dbReference>
<evidence type="ECO:0000256" key="2">
    <source>
        <dbReference type="SAM" id="Phobius"/>
    </source>
</evidence>
<dbReference type="Proteomes" id="UP001139485">
    <property type="component" value="Unassembled WGS sequence"/>
</dbReference>
<keyword evidence="2" id="KW-0812">Transmembrane</keyword>